<evidence type="ECO:0000256" key="1">
    <source>
        <dbReference type="SAM" id="SignalP"/>
    </source>
</evidence>
<keyword evidence="3" id="KW-1185">Reference proteome</keyword>
<evidence type="ECO:0000313" key="2">
    <source>
        <dbReference type="EMBL" id="RTE64641.1"/>
    </source>
</evidence>
<accession>A0A430KMC9</accession>
<dbReference type="Proteomes" id="UP000283087">
    <property type="component" value="Unassembled WGS sequence"/>
</dbReference>
<dbReference type="RefSeq" id="WP_126159704.1">
    <property type="nucleotide sequence ID" value="NZ_RQXW01000019.1"/>
</dbReference>
<dbReference type="AlphaFoldDB" id="A0A430KMC9"/>
<comment type="caution">
    <text evidence="2">The sequence shown here is derived from an EMBL/GenBank/DDBJ whole genome shotgun (WGS) entry which is preliminary data.</text>
</comment>
<evidence type="ECO:0000313" key="3">
    <source>
        <dbReference type="Proteomes" id="UP000283087"/>
    </source>
</evidence>
<gene>
    <name evidence="2" type="ORF">EH243_16180</name>
</gene>
<dbReference type="Gene3D" id="1.25.40.10">
    <property type="entry name" value="Tetratricopeptide repeat domain"/>
    <property type="match status" value="1"/>
</dbReference>
<dbReference type="InterPro" id="IPR011990">
    <property type="entry name" value="TPR-like_helical_dom_sf"/>
</dbReference>
<reference evidence="2 3" key="1">
    <citation type="submission" date="2018-11" db="EMBL/GenBank/DDBJ databases">
        <title>The draft genome sequence of Amphritea opalescens ANRC-JH13T.</title>
        <authorList>
            <person name="Fang Z."/>
            <person name="Zhang Y."/>
            <person name="Han X."/>
        </authorList>
    </citation>
    <scope>NUCLEOTIDE SEQUENCE [LARGE SCALE GENOMIC DNA]</scope>
    <source>
        <strain evidence="2 3">ANRC-JH13</strain>
    </source>
</reference>
<dbReference type="OrthoDB" id="6196966at2"/>
<dbReference type="EMBL" id="RQXW01000019">
    <property type="protein sequence ID" value="RTE64641.1"/>
    <property type="molecule type" value="Genomic_DNA"/>
</dbReference>
<dbReference type="PROSITE" id="PS51257">
    <property type="entry name" value="PROKAR_LIPOPROTEIN"/>
    <property type="match status" value="1"/>
</dbReference>
<keyword evidence="1" id="KW-0732">Signal</keyword>
<sequence length="196" mass="20692">MKKVIATGFGLLLTSVLAGCTGGNANISPIVEDRSDAGKNVVVDRNTGVQSAVATPVETGQGFTVITPSSSPSTTASVPVPNNSAPVVSDSNPAVVALLDGAREQQKQGEYRTAQSSLERAQRIAPRDPQVYFQLADLRRQQGQYLQAEQLALKGLTLARGQSAQERKFWILIADIRSEGGDHSGAADARAKAQSY</sequence>
<name>A0A430KMC9_9GAMM</name>
<organism evidence="2 3">
    <name type="scientific">Amphritea opalescens</name>
    <dbReference type="NCBI Taxonomy" id="2490544"/>
    <lineage>
        <taxon>Bacteria</taxon>
        <taxon>Pseudomonadati</taxon>
        <taxon>Pseudomonadota</taxon>
        <taxon>Gammaproteobacteria</taxon>
        <taxon>Oceanospirillales</taxon>
        <taxon>Oceanospirillaceae</taxon>
        <taxon>Amphritea</taxon>
    </lineage>
</organism>
<feature type="signal peptide" evidence="1">
    <location>
        <begin position="1"/>
        <end position="18"/>
    </location>
</feature>
<feature type="chain" id="PRO_5019104291" evidence="1">
    <location>
        <begin position="19"/>
        <end position="196"/>
    </location>
</feature>
<protein>
    <submittedName>
        <fullName evidence="2">Tetratricopeptide repeat protein</fullName>
    </submittedName>
</protein>
<dbReference type="SUPFAM" id="SSF48452">
    <property type="entry name" value="TPR-like"/>
    <property type="match status" value="1"/>
</dbReference>
<proteinExistence type="predicted"/>